<dbReference type="Gene3D" id="3.30.2020.10">
    <property type="entry name" value="NE0471-like N-terminal domain"/>
    <property type="match status" value="1"/>
</dbReference>
<dbReference type="Pfam" id="PF10387">
    <property type="entry name" value="DUF2442"/>
    <property type="match status" value="1"/>
</dbReference>
<evidence type="ECO:0000313" key="2">
    <source>
        <dbReference type="Proteomes" id="UP001162780"/>
    </source>
</evidence>
<dbReference type="InterPro" id="IPR036782">
    <property type="entry name" value="NE0471-like_N"/>
</dbReference>
<name>A0ABY7GMN4_9GAMM</name>
<protein>
    <submittedName>
        <fullName evidence="1">DUF2442 domain-containing protein</fullName>
    </submittedName>
</protein>
<proteinExistence type="predicted"/>
<accession>A0ABY7GMN4</accession>
<keyword evidence="2" id="KW-1185">Reference proteome</keyword>
<reference evidence="1" key="1">
    <citation type="submission" date="2022-11" db="EMBL/GenBank/DDBJ databases">
        <title>Methylomonas rapida sp. nov., Carotenoid-Producing Obligate Methanotrophs with High Growth Characteristics and Biotechnological Potential.</title>
        <authorList>
            <person name="Tikhonova E.N."/>
            <person name="Suleimanov R.Z."/>
            <person name="Miroshnikov K."/>
            <person name="Oshkin I.Y."/>
            <person name="Belova S.E."/>
            <person name="Danilova O.V."/>
            <person name="Ashikhmin A."/>
            <person name="Konopkin A."/>
            <person name="But S.Y."/>
            <person name="Khmelenina V.N."/>
            <person name="Kuznetsov N."/>
            <person name="Pimenov N.V."/>
            <person name="Dedysh S.N."/>
        </authorList>
    </citation>
    <scope>NUCLEOTIDE SEQUENCE</scope>
    <source>
        <strain evidence="1">MP1</strain>
    </source>
</reference>
<dbReference type="EMBL" id="CP113517">
    <property type="protein sequence ID" value="WAR45754.1"/>
    <property type="molecule type" value="Genomic_DNA"/>
</dbReference>
<dbReference type="RefSeq" id="WP_255186663.1">
    <property type="nucleotide sequence ID" value="NZ_CP113517.1"/>
</dbReference>
<evidence type="ECO:0000313" key="1">
    <source>
        <dbReference type="EMBL" id="WAR45754.1"/>
    </source>
</evidence>
<dbReference type="Proteomes" id="UP001162780">
    <property type="component" value="Chromosome"/>
</dbReference>
<organism evidence="1 2">
    <name type="scientific">Methylomonas rapida</name>
    <dbReference type="NCBI Taxonomy" id="2963939"/>
    <lineage>
        <taxon>Bacteria</taxon>
        <taxon>Pseudomonadati</taxon>
        <taxon>Pseudomonadota</taxon>
        <taxon>Gammaproteobacteria</taxon>
        <taxon>Methylococcales</taxon>
        <taxon>Methylococcaceae</taxon>
        <taxon>Methylomonas</taxon>
    </lineage>
</organism>
<gene>
    <name evidence="1" type="ORF">NM686_004370</name>
</gene>
<dbReference type="SUPFAM" id="SSF143880">
    <property type="entry name" value="NE0471 N-terminal domain-like"/>
    <property type="match status" value="1"/>
</dbReference>
<sequence>MTPDVVQVTPLTDYCLEAVFENGERRWFDMKPFLSYPAFSALTEKNLFMKAHAAHGTVTWNDEIDLSPDTLYLRGRSL</sequence>
<dbReference type="InterPro" id="IPR018841">
    <property type="entry name" value="DUF2442"/>
</dbReference>